<evidence type="ECO:0000313" key="2">
    <source>
        <dbReference type="Proteomes" id="UP000789525"/>
    </source>
</evidence>
<dbReference type="EMBL" id="CAJVPT010035735">
    <property type="protein sequence ID" value="CAG8712270.1"/>
    <property type="molecule type" value="Genomic_DNA"/>
</dbReference>
<reference evidence="1" key="1">
    <citation type="submission" date="2021-06" db="EMBL/GenBank/DDBJ databases">
        <authorList>
            <person name="Kallberg Y."/>
            <person name="Tangrot J."/>
            <person name="Rosling A."/>
        </authorList>
    </citation>
    <scope>NUCLEOTIDE SEQUENCE</scope>
    <source>
        <strain evidence="1">CL356</strain>
    </source>
</reference>
<keyword evidence="2" id="KW-1185">Reference proteome</keyword>
<proteinExistence type="predicted"/>
<feature type="non-terminal residue" evidence="1">
    <location>
        <position position="1"/>
    </location>
</feature>
<name>A0ACA9PJE2_9GLOM</name>
<accession>A0ACA9PJE2</accession>
<evidence type="ECO:0000313" key="1">
    <source>
        <dbReference type="EMBL" id="CAG8712270.1"/>
    </source>
</evidence>
<gene>
    <name evidence="1" type="ORF">ACOLOM_LOCUS10726</name>
</gene>
<sequence>TSPISSASVDEGQQVEAYNAWVDTAINQEITGITQYQTSEPALTHQSGVGGTNTASSPNDGYAGYASAVKEVLQAGAMRLENAAARKR</sequence>
<organism evidence="1 2">
    <name type="scientific">Acaulospora colombiana</name>
    <dbReference type="NCBI Taxonomy" id="27376"/>
    <lineage>
        <taxon>Eukaryota</taxon>
        <taxon>Fungi</taxon>
        <taxon>Fungi incertae sedis</taxon>
        <taxon>Mucoromycota</taxon>
        <taxon>Glomeromycotina</taxon>
        <taxon>Glomeromycetes</taxon>
        <taxon>Diversisporales</taxon>
        <taxon>Acaulosporaceae</taxon>
        <taxon>Acaulospora</taxon>
    </lineage>
</organism>
<protein>
    <submittedName>
        <fullName evidence="1">7741_t:CDS:1</fullName>
    </submittedName>
</protein>
<comment type="caution">
    <text evidence="1">The sequence shown here is derived from an EMBL/GenBank/DDBJ whole genome shotgun (WGS) entry which is preliminary data.</text>
</comment>
<dbReference type="Proteomes" id="UP000789525">
    <property type="component" value="Unassembled WGS sequence"/>
</dbReference>